<dbReference type="Gene3D" id="3.30.40.10">
    <property type="entry name" value="Zinc/RING finger domain, C3HC4 (zinc finger)"/>
    <property type="match status" value="1"/>
</dbReference>
<keyword evidence="8" id="KW-1185">Reference proteome</keyword>
<evidence type="ECO:0000313" key="8">
    <source>
        <dbReference type="Proteomes" id="UP001049176"/>
    </source>
</evidence>
<evidence type="ECO:0000256" key="2">
    <source>
        <dbReference type="ARBA" id="ARBA00022771"/>
    </source>
</evidence>
<dbReference type="AlphaFoldDB" id="A0A9P7S234"/>
<dbReference type="PROSITE" id="PS50178">
    <property type="entry name" value="ZF_FYVE"/>
    <property type="match status" value="1"/>
</dbReference>
<accession>A0A9P7S234</accession>
<dbReference type="PRINTS" id="PR01217">
    <property type="entry name" value="PRICHEXTENSN"/>
</dbReference>
<keyword evidence="1" id="KW-0479">Metal-binding</keyword>
<evidence type="ECO:0000256" key="1">
    <source>
        <dbReference type="ARBA" id="ARBA00022723"/>
    </source>
</evidence>
<reference evidence="7" key="1">
    <citation type="journal article" date="2021" name="Genome Biol. Evol.">
        <title>The assembled and annotated genome of the fairy-ring fungus Marasmius oreades.</title>
        <authorList>
            <person name="Hiltunen M."/>
            <person name="Ament-Velasquez S.L."/>
            <person name="Johannesson H."/>
        </authorList>
    </citation>
    <scope>NUCLEOTIDE SEQUENCE</scope>
    <source>
        <strain evidence="7">03SP1</strain>
    </source>
</reference>
<dbReference type="GeneID" id="66076743"/>
<dbReference type="SMART" id="SM00064">
    <property type="entry name" value="FYVE"/>
    <property type="match status" value="1"/>
</dbReference>
<evidence type="ECO:0000256" key="5">
    <source>
        <dbReference type="SAM" id="MobiDB-lite"/>
    </source>
</evidence>
<dbReference type="PANTHER" id="PTHR48125:SF12">
    <property type="entry name" value="AT HOOK TRANSCRIPTION FACTOR FAMILY-RELATED"/>
    <property type="match status" value="1"/>
</dbReference>
<dbReference type="CDD" id="cd00065">
    <property type="entry name" value="FYVE_like_SF"/>
    <property type="match status" value="1"/>
</dbReference>
<evidence type="ECO:0000256" key="4">
    <source>
        <dbReference type="PROSITE-ProRule" id="PRU00091"/>
    </source>
</evidence>
<feature type="region of interest" description="Disordered" evidence="5">
    <location>
        <begin position="147"/>
        <end position="294"/>
    </location>
</feature>
<feature type="compositionally biased region" description="Pro residues" evidence="5">
    <location>
        <begin position="164"/>
        <end position="176"/>
    </location>
</feature>
<feature type="compositionally biased region" description="Low complexity" evidence="5">
    <location>
        <begin position="430"/>
        <end position="443"/>
    </location>
</feature>
<dbReference type="RefSeq" id="XP_043010516.1">
    <property type="nucleotide sequence ID" value="XM_043152430.1"/>
</dbReference>
<dbReference type="InterPro" id="IPR013083">
    <property type="entry name" value="Znf_RING/FYVE/PHD"/>
</dbReference>
<keyword evidence="3" id="KW-0862">Zinc</keyword>
<dbReference type="Pfam" id="PF01363">
    <property type="entry name" value="FYVE"/>
    <property type="match status" value="1"/>
</dbReference>
<protein>
    <recommendedName>
        <fullName evidence="6">FYVE-type domain-containing protein</fullName>
    </recommendedName>
</protein>
<evidence type="ECO:0000259" key="6">
    <source>
        <dbReference type="PROSITE" id="PS50178"/>
    </source>
</evidence>
<dbReference type="InterPro" id="IPR011011">
    <property type="entry name" value="Znf_FYVE_PHD"/>
</dbReference>
<evidence type="ECO:0000256" key="3">
    <source>
        <dbReference type="ARBA" id="ARBA00022833"/>
    </source>
</evidence>
<dbReference type="Proteomes" id="UP001049176">
    <property type="component" value="Chromosome 4"/>
</dbReference>
<feature type="domain" description="FYVE-type" evidence="6">
    <location>
        <begin position="17"/>
        <end position="83"/>
    </location>
</feature>
<organism evidence="7 8">
    <name type="scientific">Marasmius oreades</name>
    <name type="common">fairy-ring Marasmius</name>
    <dbReference type="NCBI Taxonomy" id="181124"/>
    <lineage>
        <taxon>Eukaryota</taxon>
        <taxon>Fungi</taxon>
        <taxon>Dikarya</taxon>
        <taxon>Basidiomycota</taxon>
        <taxon>Agaricomycotina</taxon>
        <taxon>Agaricomycetes</taxon>
        <taxon>Agaricomycetidae</taxon>
        <taxon>Agaricales</taxon>
        <taxon>Marasmiineae</taxon>
        <taxon>Marasmiaceae</taxon>
        <taxon>Marasmius</taxon>
    </lineage>
</organism>
<dbReference type="OrthoDB" id="3045089at2759"/>
<feature type="compositionally biased region" description="Pro residues" evidence="5">
    <location>
        <begin position="226"/>
        <end position="235"/>
    </location>
</feature>
<proteinExistence type="predicted"/>
<feature type="compositionally biased region" description="Pro residues" evidence="5">
    <location>
        <begin position="278"/>
        <end position="287"/>
    </location>
</feature>
<evidence type="ECO:0000313" key="7">
    <source>
        <dbReference type="EMBL" id="KAG7094046.1"/>
    </source>
</evidence>
<dbReference type="InterPro" id="IPR017455">
    <property type="entry name" value="Znf_FYVE-rel"/>
</dbReference>
<feature type="compositionally biased region" description="Basic and acidic residues" evidence="5">
    <location>
        <begin position="341"/>
        <end position="385"/>
    </location>
</feature>
<feature type="compositionally biased region" description="Pro residues" evidence="5">
    <location>
        <begin position="245"/>
        <end position="270"/>
    </location>
</feature>
<sequence>MSGLPLLSGPPPNISNSPEDVACRKCNKEFNFLFTRPRRCNHCGYTYCHNCTDYQALMPRSSGPGDSGYDPMNVCAFCIEYLPITAAGRGQLRSLPLSKLKKYAGAYNIPIDGAVEKDDVINTLFAIRGGNGCLPPANEAFYRAHSVPNRSSARPRGLFSSRPEPQPNLPPRPQIPPSRTEFSRPDLEPQPPHRPPPNYETRPPNSPPRNANHHAQLPPWGNHPQYTPPPPPPHPQYATYTRPQTTPPRPPSSSRPPPSTTTRPPPPPSISRPTASSPAPPPPPPPSLDELLNMSERNISSLPISSLKQILFLNHVNATNMMILEKSDLVKRVVELVEVERGEREEREAREREEREEEERLIREVRKREESEKRAREEAERRSRDGQQTNATTDRRARVEDAPEEDESVHSSIPQEEIDILPPASDRESPPTLSPTISTTEPSVAKPPTRLTAKAHERNSGLCVICQDEDANIAIVDCG</sequence>
<dbReference type="SUPFAM" id="SSF57903">
    <property type="entry name" value="FYVE/PHD zinc finger"/>
    <property type="match status" value="1"/>
</dbReference>
<feature type="compositionally biased region" description="Pro residues" evidence="5">
    <location>
        <begin position="188"/>
        <end position="198"/>
    </location>
</feature>
<dbReference type="KEGG" id="more:E1B28_007667"/>
<comment type="caution">
    <text evidence="7">The sequence shown here is derived from an EMBL/GenBank/DDBJ whole genome shotgun (WGS) entry which is preliminary data.</text>
</comment>
<feature type="region of interest" description="Disordered" evidence="5">
    <location>
        <begin position="341"/>
        <end position="448"/>
    </location>
</feature>
<keyword evidence="2 4" id="KW-0863">Zinc-finger</keyword>
<name>A0A9P7S234_9AGAR</name>
<dbReference type="EMBL" id="CM032184">
    <property type="protein sequence ID" value="KAG7094046.1"/>
    <property type="molecule type" value="Genomic_DNA"/>
</dbReference>
<dbReference type="PANTHER" id="PTHR48125">
    <property type="entry name" value="LP07818P1"/>
    <property type="match status" value="1"/>
</dbReference>
<dbReference type="GO" id="GO:0008270">
    <property type="term" value="F:zinc ion binding"/>
    <property type="evidence" value="ECO:0007669"/>
    <property type="project" value="UniProtKB-KW"/>
</dbReference>
<gene>
    <name evidence="7" type="ORF">E1B28_007667</name>
</gene>
<dbReference type="InterPro" id="IPR000306">
    <property type="entry name" value="Znf_FYVE"/>
</dbReference>